<dbReference type="EMBL" id="OJIN01000070">
    <property type="protein sequence ID" value="SPD72953.1"/>
    <property type="molecule type" value="Genomic_DNA"/>
</dbReference>
<protein>
    <recommendedName>
        <fullName evidence="2">CoA activase</fullName>
    </recommendedName>
</protein>
<dbReference type="InterPro" id="IPR051805">
    <property type="entry name" value="Dehydratase_Activator_Redct"/>
</dbReference>
<dbReference type="AlphaFoldDB" id="A0A445MU33"/>
<reference evidence="1" key="1">
    <citation type="submission" date="2018-01" db="EMBL/GenBank/DDBJ databases">
        <authorList>
            <person name="Regsiter A."/>
            <person name="William W."/>
        </authorList>
    </citation>
    <scope>NUCLEOTIDE SEQUENCE</scope>
    <source>
        <strain evidence="1">TRIP AH-1</strain>
    </source>
</reference>
<evidence type="ECO:0008006" key="2">
    <source>
        <dbReference type="Google" id="ProtNLM"/>
    </source>
</evidence>
<proteinExistence type="predicted"/>
<organism evidence="1">
    <name type="scientific">uncultured Desulfobacterium sp</name>
    <dbReference type="NCBI Taxonomy" id="201089"/>
    <lineage>
        <taxon>Bacteria</taxon>
        <taxon>Pseudomonadati</taxon>
        <taxon>Thermodesulfobacteriota</taxon>
        <taxon>Desulfobacteria</taxon>
        <taxon>Desulfobacterales</taxon>
        <taxon>Desulfobacteriaceae</taxon>
        <taxon>Desulfobacterium</taxon>
        <taxon>environmental samples</taxon>
    </lineage>
</organism>
<name>A0A445MU33_9BACT</name>
<gene>
    <name evidence="1" type="ORF">PITCH_A1610003</name>
</gene>
<dbReference type="PANTHER" id="PTHR32329:SF2">
    <property type="entry name" value="BIFUNCTIONAL PROTEIN [INCLUDES 2-HYDROXYACYL-COA DEHYDRATASE (N-TER) AND ITS ACTIVATOR DOMAIN (C_TERM)"/>
    <property type="match status" value="1"/>
</dbReference>
<accession>A0A445MU33</accession>
<dbReference type="PANTHER" id="PTHR32329">
    <property type="entry name" value="BIFUNCTIONAL PROTEIN [INCLUDES 2-HYDROXYACYL-COA DEHYDRATASE (N-TER) AND ITS ACTIVATOR DOMAIN (C_TERM)-RELATED"/>
    <property type="match status" value="1"/>
</dbReference>
<sequence>MMRPDNVIDFQSLIENVGRFDLKGKTFLIPEMARIGAHMIAASFRGFGINAKVMETCKGLDLGKEHTSGKECYPCQITTGDILYFLKKEQERLAENFNPKDYIYFMPEAEGPCRFGMYNKYQRIVLDSFPSLKNVKIGSVTTKDGYSLEGVIEKSRVRDLRKGAYFSVVVSDILDRLLWRIRPYEKEPGMADEFISKSMHILETAFEQYVANKNFNKILDLLDEILEQGKMIIDPTIPEKPLIGIVGEIYLRSHIQANQDLIRALERYGAEVVNASVAEWVNYTTYEGLRSAKKALKRSTKRFDLGEMRQNLEKVIGFGGELFYQQLRQKHCYKRAKARVDIASDHKVGHLEGILKEEDLYSFDAGTEACLSIPGVIEYAREGYNGVVNVYPFTCMPSTVTSAIIKPLMNKMRIPYIDTPYDSSVQPGRETAIRTFMYQAHQHYKRCGRKAH</sequence>
<evidence type="ECO:0000313" key="1">
    <source>
        <dbReference type="EMBL" id="SPD72953.1"/>
    </source>
</evidence>